<keyword evidence="4" id="KW-0325">Glycoprotein</keyword>
<evidence type="ECO:0000256" key="6">
    <source>
        <dbReference type="SAM" id="MobiDB-lite"/>
    </source>
</evidence>
<dbReference type="AlphaFoldDB" id="A0ABD3XRA4"/>
<proteinExistence type="predicted"/>
<dbReference type="PROSITE" id="PS50835">
    <property type="entry name" value="IG_LIKE"/>
    <property type="match status" value="3"/>
</dbReference>
<dbReference type="InterPro" id="IPR003598">
    <property type="entry name" value="Ig_sub2"/>
</dbReference>
<dbReference type="InterPro" id="IPR013783">
    <property type="entry name" value="Ig-like_fold"/>
</dbReference>
<dbReference type="EMBL" id="JBJQND010000002">
    <property type="protein sequence ID" value="KAL3887530.1"/>
    <property type="molecule type" value="Genomic_DNA"/>
</dbReference>
<dbReference type="SMART" id="SM00408">
    <property type="entry name" value="IGc2"/>
    <property type="match status" value="2"/>
</dbReference>
<dbReference type="CDD" id="cd00096">
    <property type="entry name" value="Ig"/>
    <property type="match status" value="1"/>
</dbReference>
<feature type="domain" description="Ig-like" evidence="8">
    <location>
        <begin position="1"/>
        <end position="82"/>
    </location>
</feature>
<dbReference type="InterPro" id="IPR013162">
    <property type="entry name" value="CD80_C2-set"/>
</dbReference>
<accession>A0ABD3XRA4</accession>
<dbReference type="PANTHER" id="PTHR11640">
    <property type="entry name" value="NEPHRIN"/>
    <property type="match status" value="1"/>
</dbReference>
<dbReference type="SUPFAM" id="SSF48726">
    <property type="entry name" value="Immunoglobulin"/>
    <property type="match status" value="3"/>
</dbReference>
<dbReference type="Proteomes" id="UP001634394">
    <property type="component" value="Unassembled WGS sequence"/>
</dbReference>
<feature type="region of interest" description="Disordered" evidence="6">
    <location>
        <begin position="661"/>
        <end position="694"/>
    </location>
</feature>
<evidence type="ECO:0000259" key="8">
    <source>
        <dbReference type="PROSITE" id="PS50835"/>
    </source>
</evidence>
<evidence type="ECO:0000256" key="2">
    <source>
        <dbReference type="ARBA" id="ARBA00023136"/>
    </source>
</evidence>
<evidence type="ECO:0000256" key="5">
    <source>
        <dbReference type="ARBA" id="ARBA00023319"/>
    </source>
</evidence>
<evidence type="ECO:0000313" key="10">
    <source>
        <dbReference type="Proteomes" id="UP001634394"/>
    </source>
</evidence>
<dbReference type="Pfam" id="PF13927">
    <property type="entry name" value="Ig_3"/>
    <property type="match status" value="1"/>
</dbReference>
<dbReference type="Pfam" id="PF08205">
    <property type="entry name" value="C2-set_2"/>
    <property type="match status" value="1"/>
</dbReference>
<keyword evidence="7" id="KW-1133">Transmembrane helix</keyword>
<dbReference type="SMART" id="SM00409">
    <property type="entry name" value="IG"/>
    <property type="match status" value="3"/>
</dbReference>
<protein>
    <recommendedName>
        <fullName evidence="8">Ig-like domain-containing protein</fullName>
    </recommendedName>
</protein>
<keyword evidence="10" id="KW-1185">Reference proteome</keyword>
<dbReference type="InterPro" id="IPR007110">
    <property type="entry name" value="Ig-like_dom"/>
</dbReference>
<keyword evidence="5" id="KW-0393">Immunoglobulin domain</keyword>
<dbReference type="InterPro" id="IPR003599">
    <property type="entry name" value="Ig_sub"/>
</dbReference>
<evidence type="ECO:0000256" key="1">
    <source>
        <dbReference type="ARBA" id="ARBA00004479"/>
    </source>
</evidence>
<feature type="domain" description="Ig-like" evidence="8">
    <location>
        <begin position="87"/>
        <end position="177"/>
    </location>
</feature>
<name>A0ABD3XRA4_SINWO</name>
<feature type="transmembrane region" description="Helical" evidence="7">
    <location>
        <begin position="520"/>
        <end position="546"/>
    </location>
</feature>
<keyword evidence="7" id="KW-0812">Transmembrane</keyword>
<reference evidence="9 10" key="1">
    <citation type="submission" date="2024-11" db="EMBL/GenBank/DDBJ databases">
        <title>Chromosome-level genome assembly of the freshwater bivalve Anodonta woodiana.</title>
        <authorList>
            <person name="Chen X."/>
        </authorList>
    </citation>
    <scope>NUCLEOTIDE SEQUENCE [LARGE SCALE GENOMIC DNA]</scope>
    <source>
        <strain evidence="9">MN2024</strain>
        <tissue evidence="9">Gills</tissue>
    </source>
</reference>
<feature type="compositionally biased region" description="Polar residues" evidence="6">
    <location>
        <begin position="675"/>
        <end position="694"/>
    </location>
</feature>
<evidence type="ECO:0000313" key="9">
    <source>
        <dbReference type="EMBL" id="KAL3887530.1"/>
    </source>
</evidence>
<gene>
    <name evidence="9" type="ORF">ACJMK2_027470</name>
</gene>
<feature type="non-terminal residue" evidence="9">
    <location>
        <position position="1"/>
    </location>
</feature>
<dbReference type="Gene3D" id="2.60.40.10">
    <property type="entry name" value="Immunoglobulins"/>
    <property type="match status" value="3"/>
</dbReference>
<evidence type="ECO:0000256" key="3">
    <source>
        <dbReference type="ARBA" id="ARBA00023157"/>
    </source>
</evidence>
<dbReference type="GO" id="GO:0016020">
    <property type="term" value="C:membrane"/>
    <property type="evidence" value="ECO:0007669"/>
    <property type="project" value="UniProtKB-SubCell"/>
</dbReference>
<dbReference type="SUPFAM" id="SSF49265">
    <property type="entry name" value="Fibronectin type III"/>
    <property type="match status" value="1"/>
</dbReference>
<evidence type="ECO:0000256" key="7">
    <source>
        <dbReference type="SAM" id="Phobius"/>
    </source>
</evidence>
<keyword evidence="3" id="KW-1015">Disulfide bond</keyword>
<feature type="region of interest" description="Disordered" evidence="6">
    <location>
        <begin position="617"/>
        <end position="642"/>
    </location>
</feature>
<keyword evidence="2 7" id="KW-0472">Membrane</keyword>
<feature type="region of interest" description="Disordered" evidence="6">
    <location>
        <begin position="729"/>
        <end position="765"/>
    </location>
</feature>
<sequence length="765" mass="84289">RVTEVVLQHNTMNVSDVLMVISGEPIILTCITGLSRPDPSIDWYIGSQKRGNGPSLNFTPSNEDHNQTIYCQAYNTDPNKIVYSLRPRLSVQVNVSNIILDPPGDSITFLDGTTISLRCNTGPSRPQPVIRWWLGVNEVTNLSITTITGTSTLFIASSELHLVVDKTQQGKKVYCDAKVFGQVNVIESVKPAINVLYAPDIRVNIMSEYTVVGSTAVLECVPQGNPPQYTFHPWIHMVGKTEIRRLNGVNKVNNSTLTLSNISINDMGTYICTVDNSITGLDGQINQMGDIRVYVQGPPVIGVTDSTFTGEIDKSAVIEIPFYSNSSIKTLKFIKHSNSFEISNTSFVSSYISPSSIKWTFYTEKVMIPGHIAVLFFKNVTHQDFDNYTLQLFNENGNEIMVFAFIASAPPSAPKTFFFSHIDAGFLVFGIEKGFNGGHEQTFIVEYRPIGITDATWSIFMISENALEDPFTNGTYYLKIPRIQDGHYIFRVYAANVIGNSSAVEGVYVKIKEEQSAKNLPVAAITGGVIGSAIFVIAIVVVALILKRRTQRPKMKAFEGKEMDSTNGKQQVNKLENNPVYISSVPVVQEYAAGVEKEKILGQTVDPRIIYAQVDKSNVNKGKQAPKEKPVKTSRAAPKGKPVKALKEDVYENSPLALKSSRDNVYKNPGHVATDINSSETVYENPESSASKSHLVNKDGLQYAAVIFGPLSTRAGKPVIHGVEDHTVYADIDYGKNGKPLPDSDEEKESSGARKNKRTQMNIDD</sequence>
<comment type="subcellular location">
    <subcellularLocation>
        <location evidence="1">Membrane</location>
        <topology evidence="1">Single-pass type I membrane protein</topology>
    </subcellularLocation>
</comment>
<evidence type="ECO:0000256" key="4">
    <source>
        <dbReference type="ARBA" id="ARBA00023180"/>
    </source>
</evidence>
<comment type="caution">
    <text evidence="9">The sequence shown here is derived from an EMBL/GenBank/DDBJ whole genome shotgun (WGS) entry which is preliminary data.</text>
</comment>
<dbReference type="InterPro" id="IPR051275">
    <property type="entry name" value="Cell_adhesion_signaling"/>
</dbReference>
<feature type="domain" description="Ig-like" evidence="8">
    <location>
        <begin position="199"/>
        <end position="277"/>
    </location>
</feature>
<organism evidence="9 10">
    <name type="scientific">Sinanodonta woodiana</name>
    <name type="common">Chinese pond mussel</name>
    <name type="synonym">Anodonta woodiana</name>
    <dbReference type="NCBI Taxonomy" id="1069815"/>
    <lineage>
        <taxon>Eukaryota</taxon>
        <taxon>Metazoa</taxon>
        <taxon>Spiralia</taxon>
        <taxon>Lophotrochozoa</taxon>
        <taxon>Mollusca</taxon>
        <taxon>Bivalvia</taxon>
        <taxon>Autobranchia</taxon>
        <taxon>Heteroconchia</taxon>
        <taxon>Palaeoheterodonta</taxon>
        <taxon>Unionida</taxon>
        <taxon>Unionoidea</taxon>
        <taxon>Unionidae</taxon>
        <taxon>Unioninae</taxon>
        <taxon>Sinanodonta</taxon>
    </lineage>
</organism>
<dbReference type="InterPro" id="IPR036116">
    <property type="entry name" value="FN3_sf"/>
</dbReference>
<dbReference type="InterPro" id="IPR036179">
    <property type="entry name" value="Ig-like_dom_sf"/>
</dbReference>